<keyword evidence="4 10" id="KW-1003">Cell membrane</keyword>
<evidence type="ECO:0000256" key="11">
    <source>
        <dbReference type="SAM" id="Phobius"/>
    </source>
</evidence>
<feature type="transmembrane region" description="Helical" evidence="11">
    <location>
        <begin position="20"/>
        <end position="44"/>
    </location>
</feature>
<feature type="transmembrane region" description="Helical" evidence="11">
    <location>
        <begin position="278"/>
        <end position="300"/>
    </location>
</feature>
<keyword evidence="15" id="KW-1185">Reference proteome</keyword>
<dbReference type="InterPro" id="IPR003838">
    <property type="entry name" value="ABC3_permease_C"/>
</dbReference>
<name>A0ABV8CX65_9STRE</name>
<dbReference type="Pfam" id="PF18075">
    <property type="entry name" value="FtsX_ECD"/>
    <property type="match status" value="1"/>
</dbReference>
<dbReference type="RefSeq" id="WP_380427585.1">
    <property type="nucleotide sequence ID" value="NZ_JBHRZV010000051.1"/>
</dbReference>
<evidence type="ECO:0000256" key="10">
    <source>
        <dbReference type="PIRNR" id="PIRNR003097"/>
    </source>
</evidence>
<dbReference type="InterPro" id="IPR004513">
    <property type="entry name" value="FtsX"/>
</dbReference>
<keyword evidence="8 10" id="KW-0472">Membrane</keyword>
<feature type="transmembrane region" description="Helical" evidence="11">
    <location>
        <begin position="182"/>
        <end position="208"/>
    </location>
</feature>
<dbReference type="Proteomes" id="UP001595807">
    <property type="component" value="Unassembled WGS sequence"/>
</dbReference>
<evidence type="ECO:0000256" key="5">
    <source>
        <dbReference type="ARBA" id="ARBA00022618"/>
    </source>
</evidence>
<evidence type="ECO:0000256" key="9">
    <source>
        <dbReference type="ARBA" id="ARBA00023306"/>
    </source>
</evidence>
<dbReference type="InterPro" id="IPR058204">
    <property type="entry name" value="FtsX_firmicutes-type"/>
</dbReference>
<evidence type="ECO:0000259" key="13">
    <source>
        <dbReference type="Pfam" id="PF18075"/>
    </source>
</evidence>
<keyword evidence="5 10" id="KW-0132">Cell division</keyword>
<evidence type="ECO:0000256" key="4">
    <source>
        <dbReference type="ARBA" id="ARBA00022475"/>
    </source>
</evidence>
<keyword evidence="7 11" id="KW-1133">Transmembrane helix</keyword>
<evidence type="ECO:0000256" key="8">
    <source>
        <dbReference type="ARBA" id="ARBA00023136"/>
    </source>
</evidence>
<evidence type="ECO:0000313" key="14">
    <source>
        <dbReference type="EMBL" id="MFC3928745.1"/>
    </source>
</evidence>
<evidence type="ECO:0000256" key="2">
    <source>
        <dbReference type="ARBA" id="ARBA00007379"/>
    </source>
</evidence>
<evidence type="ECO:0000313" key="15">
    <source>
        <dbReference type="Proteomes" id="UP001595807"/>
    </source>
</evidence>
<evidence type="ECO:0000256" key="7">
    <source>
        <dbReference type="ARBA" id="ARBA00022989"/>
    </source>
</evidence>
<keyword evidence="6 11" id="KW-0812">Transmembrane</keyword>
<evidence type="ECO:0000256" key="1">
    <source>
        <dbReference type="ARBA" id="ARBA00004651"/>
    </source>
</evidence>
<gene>
    <name evidence="14" type="primary">ftsX</name>
    <name evidence="14" type="ORF">ACFORF_09265</name>
</gene>
<sequence length="308" mass="34722">MIRFFRHLWSSIKNLKRNGWMTIVAISTVSITLSLVGIFAAVLLNTERLATGIENNIQVNTYLLVDSTDFQETLTNDKGETVANESYHAVYNQIMALDHVDSIEYSSKDTELAKLQEAMGDAWKLFDEDSNPLQDVYIVNTSDPKYVKTVAEEISKIAGVDSVDYGGTNTERLFKISNIIRIWGLLGTALLLILAIFLISNTVRITIISRSREIQIMRLVGAKNSYIRMPFFLEGAWVGLLGAIIPSAIVYFLYKIAYESFNPNLLRQNLSMYPMNPYVYYLIGALLLIGIIIGSFGSVLSMRRYLKV</sequence>
<accession>A0ABV8CX65</accession>
<comment type="subcellular location">
    <subcellularLocation>
        <location evidence="1">Cell membrane</location>
        <topology evidence="1">Multi-pass membrane protein</topology>
    </subcellularLocation>
</comment>
<comment type="similarity">
    <text evidence="2 10">Belongs to the ABC-4 integral membrane protein family. FtsX subfamily.</text>
</comment>
<feature type="transmembrane region" description="Helical" evidence="11">
    <location>
        <begin position="229"/>
        <end position="254"/>
    </location>
</feature>
<keyword evidence="9 10" id="KW-0131">Cell cycle</keyword>
<dbReference type="EMBL" id="JBHRZV010000051">
    <property type="protein sequence ID" value="MFC3928745.1"/>
    <property type="molecule type" value="Genomic_DNA"/>
</dbReference>
<protein>
    <recommendedName>
        <fullName evidence="3 10">Cell division protein FtsX</fullName>
    </recommendedName>
</protein>
<organism evidence="14 15">
    <name type="scientific">Streptococcus caprae</name>
    <dbReference type="NCBI Taxonomy" id="1640501"/>
    <lineage>
        <taxon>Bacteria</taxon>
        <taxon>Bacillati</taxon>
        <taxon>Bacillota</taxon>
        <taxon>Bacilli</taxon>
        <taxon>Lactobacillales</taxon>
        <taxon>Streptococcaceae</taxon>
        <taxon>Streptococcus</taxon>
    </lineage>
</organism>
<evidence type="ECO:0000256" key="6">
    <source>
        <dbReference type="ARBA" id="ARBA00022692"/>
    </source>
</evidence>
<dbReference type="PANTHER" id="PTHR47755">
    <property type="entry name" value="CELL DIVISION PROTEIN FTSX"/>
    <property type="match status" value="1"/>
</dbReference>
<evidence type="ECO:0000259" key="12">
    <source>
        <dbReference type="Pfam" id="PF02687"/>
    </source>
</evidence>
<dbReference type="Pfam" id="PF02687">
    <property type="entry name" value="FtsX"/>
    <property type="match status" value="1"/>
</dbReference>
<dbReference type="NCBIfam" id="NF038347">
    <property type="entry name" value="FtsX_Gpos"/>
    <property type="match status" value="1"/>
</dbReference>
<feature type="domain" description="ABC3 transporter permease C-terminal" evidence="12">
    <location>
        <begin position="188"/>
        <end position="307"/>
    </location>
</feature>
<reference evidence="15" key="1">
    <citation type="journal article" date="2019" name="Int. J. Syst. Evol. Microbiol.">
        <title>The Global Catalogue of Microorganisms (GCM) 10K type strain sequencing project: providing services to taxonomists for standard genome sequencing and annotation.</title>
        <authorList>
            <consortium name="The Broad Institute Genomics Platform"/>
            <consortium name="The Broad Institute Genome Sequencing Center for Infectious Disease"/>
            <person name="Wu L."/>
            <person name="Ma J."/>
        </authorList>
    </citation>
    <scope>NUCLEOTIDE SEQUENCE [LARGE SCALE GENOMIC DNA]</scope>
    <source>
        <strain evidence="15">CCUG 67170</strain>
    </source>
</reference>
<dbReference type="PANTHER" id="PTHR47755:SF1">
    <property type="entry name" value="CELL DIVISION PROTEIN FTSX"/>
    <property type="match status" value="1"/>
</dbReference>
<dbReference type="InterPro" id="IPR040690">
    <property type="entry name" value="FtsX_ECD"/>
</dbReference>
<dbReference type="PIRSF" id="PIRSF003097">
    <property type="entry name" value="FtsX"/>
    <property type="match status" value="1"/>
</dbReference>
<evidence type="ECO:0000256" key="3">
    <source>
        <dbReference type="ARBA" id="ARBA00021907"/>
    </source>
</evidence>
<proteinExistence type="inferred from homology"/>
<feature type="domain" description="FtsX extracellular" evidence="13">
    <location>
        <begin position="82"/>
        <end position="163"/>
    </location>
</feature>
<comment type="function">
    <text evidence="10">Part of the ABC transporter FtsEX involved in asymmetric cellular division facilitating the initiation of sporulation.</text>
</comment>
<comment type="caution">
    <text evidence="14">The sequence shown here is derived from an EMBL/GenBank/DDBJ whole genome shotgun (WGS) entry which is preliminary data.</text>
</comment>
<dbReference type="Gene3D" id="3.30.70.3040">
    <property type="match status" value="1"/>
</dbReference>